<protein>
    <submittedName>
        <fullName evidence="2">Lipoprotein</fullName>
    </submittedName>
</protein>
<evidence type="ECO:0000256" key="1">
    <source>
        <dbReference type="SAM" id="SignalP"/>
    </source>
</evidence>
<keyword evidence="1" id="KW-0732">Signal</keyword>
<name>A0A380T348_9PSED</name>
<gene>
    <name evidence="2" type="ORF">CCOS864_03710</name>
</gene>
<feature type="signal peptide" evidence="1">
    <location>
        <begin position="1"/>
        <end position="20"/>
    </location>
</feature>
<evidence type="ECO:0000313" key="2">
    <source>
        <dbReference type="EMBL" id="SUQ64254.1"/>
    </source>
</evidence>
<keyword evidence="3" id="KW-1185">Reference proteome</keyword>
<dbReference type="Proteomes" id="UP000255177">
    <property type="component" value="Unassembled WGS sequence"/>
</dbReference>
<keyword evidence="2" id="KW-0449">Lipoprotein</keyword>
<reference evidence="3" key="1">
    <citation type="submission" date="2018-07" db="EMBL/GenBank/DDBJ databases">
        <authorList>
            <person name="Blom J."/>
        </authorList>
    </citation>
    <scope>NUCLEOTIDE SEQUENCE [LARGE SCALE GENOMIC DNA]</scope>
    <source>
        <strain evidence="3">CCOS 864</strain>
    </source>
</reference>
<accession>A0A380T348</accession>
<dbReference type="RefSeq" id="WP_115087856.1">
    <property type="nucleotide sequence ID" value="NZ_CBCSFG010000001.1"/>
</dbReference>
<dbReference type="PROSITE" id="PS51257">
    <property type="entry name" value="PROKAR_LIPOPROTEIN"/>
    <property type="match status" value="1"/>
</dbReference>
<sequence length="93" mass="9727">MKRILLILAILAIAGCAATAKTEVKRGKKGLHINCSGLSSSWDNCYTKAAASCGSKGYKVIARSGDADAEPGDYPFGLNPAGYTSRSMIVICK</sequence>
<feature type="chain" id="PRO_5016565632" evidence="1">
    <location>
        <begin position="21"/>
        <end position="93"/>
    </location>
</feature>
<evidence type="ECO:0000313" key="3">
    <source>
        <dbReference type="Proteomes" id="UP000255177"/>
    </source>
</evidence>
<proteinExistence type="predicted"/>
<dbReference type="EMBL" id="UIDD01000010">
    <property type="protein sequence ID" value="SUQ64254.1"/>
    <property type="molecule type" value="Genomic_DNA"/>
</dbReference>
<organism evidence="2 3">
    <name type="scientific">Pseudomonas wadenswilerensis</name>
    <dbReference type="NCBI Taxonomy" id="1785161"/>
    <lineage>
        <taxon>Bacteria</taxon>
        <taxon>Pseudomonadati</taxon>
        <taxon>Pseudomonadota</taxon>
        <taxon>Gammaproteobacteria</taxon>
        <taxon>Pseudomonadales</taxon>
        <taxon>Pseudomonadaceae</taxon>
        <taxon>Pseudomonas</taxon>
    </lineage>
</organism>
<dbReference type="AlphaFoldDB" id="A0A380T348"/>